<feature type="region of interest" description="Disordered" evidence="1">
    <location>
        <begin position="1"/>
        <end position="24"/>
    </location>
</feature>
<dbReference type="HOGENOM" id="CLU_300123_0_0_11"/>
<evidence type="ECO:0000313" key="4">
    <source>
        <dbReference type="Proteomes" id="UP000009159"/>
    </source>
</evidence>
<keyword evidence="2" id="KW-0472">Membrane</keyword>
<feature type="compositionally biased region" description="Basic and acidic residues" evidence="1">
    <location>
        <begin position="175"/>
        <end position="190"/>
    </location>
</feature>
<reference evidence="3" key="1">
    <citation type="submission" date="2006-12" db="EMBL/GenBank/DDBJ databases">
        <title>Complete sequence of Mycobacterium vanbaalenii PYR-1.</title>
        <authorList>
            <consortium name="US DOE Joint Genome Institute"/>
            <person name="Copeland A."/>
            <person name="Lucas S."/>
            <person name="Lapidus A."/>
            <person name="Barry K."/>
            <person name="Detter J.C."/>
            <person name="Glavina del Rio T."/>
            <person name="Hammon N."/>
            <person name="Israni S."/>
            <person name="Dalin E."/>
            <person name="Tice H."/>
            <person name="Pitluck S."/>
            <person name="Singan V."/>
            <person name="Schmutz J."/>
            <person name="Larimer F."/>
            <person name="Land M."/>
            <person name="Hauser L."/>
            <person name="Kyrpides N."/>
            <person name="Anderson I.J."/>
            <person name="Miller C."/>
            <person name="Richardson P."/>
        </authorList>
    </citation>
    <scope>NUCLEOTIDE SEQUENCE [LARGE SCALE GENOMIC DNA]</scope>
    <source>
        <strain evidence="3">PYR-1</strain>
    </source>
</reference>
<feature type="transmembrane region" description="Helical" evidence="2">
    <location>
        <begin position="29"/>
        <end position="52"/>
    </location>
</feature>
<feature type="compositionally biased region" description="Acidic residues" evidence="1">
    <location>
        <begin position="137"/>
        <end position="150"/>
    </location>
</feature>
<sequence length="998" mass="104346">MSAHARRRQTSAATKGSRRVDRQSRIEPYAWLGAGAVTLGIGAALVGGAGVAHAEDGADGGSPSTSTSSSTSESNSSTQHSDAAGDGDTDSATQQPRSDLPSSGRVEDPEPQQEPDPNGASSSVVDSAESSASDPELPPDDGGTESEEAASDSAPARAGTRTDNSDASTPVEGGSDGRKSAAQADDHSAERTASPNTAATDATSSIPPEDPPVGNVGIDVAEAEADPDGAATSSTQWLAAATSQHEAADTMVAAIVPMPPAGVSTQTVNPSRPVNRFALAVHTLLKPIGKLLTELGGLILGARADPVPPGACRDGVCNPTTDIPLPWVRNEVTVLNLTGRRVTLTDLDTKLPLTYGPQEGFVLENARQVELAFYQGNSYWDEDWTYEGTMKWSDGSTIVSVDVDAAGAIASTSDSGVQTVIFETPESIGGPSLISLRQTLVLLPEAGTVITIDSTDPVGQALVASALCKVSGGCTQEVVDEQVMLSAPKQVGNTLFNAGSVVSTNRYKVVHEVTKTSGVEENLKVVAGTSLNFSLGPLAFQTEIGALVQQKYGHSWSDGITTESQVDLDVPPGSYGQIYVQYPEYHDYVNMTLTNSGVTITIPDVEYVSLAPSGALDKEGNPVAVTYSTVDWEIGTGPHPYPDSNSEPTPPETAAVGFVTPPDIAAPAPAPTAKPKSLFGIIGGYLRDQVRAFRMLPNIVFAGRAISSQTIRVVNLTPYAQTLSSITGEYEEDDSPEKGFVLQPFQEIDIQVDYNVFQDQETYVTWTNATGIAASAELKVFNGGSAPRVTCQSDGCMAGSYDRDSAVMYLIYPYDTPGRMDVTNDPNLAAAAVDVACAPGYDDAMPGSCGVNVTGDTYYNAPTSGPVQQQNNFGSQTNSYYYTITTTKSESASWAAGGGVKLKEKAGVFVGLQIEIEASVLYNSSVQVKDSESSTVVQNLLPDYGGAIYIGDPYLRTYGDYIVNLPNLTMVVTGQWIEAASGLAAQGPVANVVDYPLS</sequence>
<feature type="region of interest" description="Disordered" evidence="1">
    <location>
        <begin position="52"/>
        <end position="216"/>
    </location>
</feature>
<feature type="compositionally biased region" description="Low complexity" evidence="1">
    <location>
        <begin position="115"/>
        <end position="135"/>
    </location>
</feature>
<keyword evidence="4" id="KW-1185">Reference proteome</keyword>
<gene>
    <name evidence="3" type="ordered locus">Mvan_2224</name>
</gene>
<keyword evidence="2" id="KW-0812">Transmembrane</keyword>
<dbReference type="AlphaFoldDB" id="A1T788"/>
<accession>A1T788</accession>
<feature type="compositionally biased region" description="Low complexity" evidence="1">
    <location>
        <begin position="62"/>
        <end position="93"/>
    </location>
</feature>
<protein>
    <submittedName>
        <fullName evidence="3">Uncharacterized protein</fullName>
    </submittedName>
</protein>
<evidence type="ECO:0000256" key="2">
    <source>
        <dbReference type="SAM" id="Phobius"/>
    </source>
</evidence>
<organism evidence="3 4">
    <name type="scientific">Mycolicibacterium vanbaalenii (strain DSM 7251 / JCM 13017 / BCRC 16820 / KCTC 9966 / NRRL B-24157 / PYR-1)</name>
    <name type="common">Mycobacterium vanbaalenii</name>
    <dbReference type="NCBI Taxonomy" id="350058"/>
    <lineage>
        <taxon>Bacteria</taxon>
        <taxon>Bacillati</taxon>
        <taxon>Actinomycetota</taxon>
        <taxon>Actinomycetes</taxon>
        <taxon>Mycobacteriales</taxon>
        <taxon>Mycobacteriaceae</taxon>
        <taxon>Mycolicibacterium</taxon>
    </lineage>
</organism>
<keyword evidence="2" id="KW-1133">Transmembrane helix</keyword>
<feature type="compositionally biased region" description="Polar residues" evidence="1">
    <location>
        <begin position="191"/>
        <end position="206"/>
    </location>
</feature>
<evidence type="ECO:0000256" key="1">
    <source>
        <dbReference type="SAM" id="MobiDB-lite"/>
    </source>
</evidence>
<dbReference type="KEGG" id="mva:Mvan_2224"/>
<name>A1T788_MYCVP</name>
<dbReference type="Proteomes" id="UP000009159">
    <property type="component" value="Chromosome"/>
</dbReference>
<evidence type="ECO:0000313" key="3">
    <source>
        <dbReference type="EMBL" id="ABM13038.1"/>
    </source>
</evidence>
<proteinExistence type="predicted"/>
<dbReference type="EMBL" id="CP000511">
    <property type="protein sequence ID" value="ABM13038.1"/>
    <property type="molecule type" value="Genomic_DNA"/>
</dbReference>